<dbReference type="PIRSF" id="PIRSF016548">
    <property type="entry name" value="Rsd_AlgQ"/>
    <property type="match status" value="1"/>
</dbReference>
<name>A0A1Y6CUL3_9GAMM</name>
<dbReference type="OrthoDB" id="5567237at2"/>
<dbReference type="Proteomes" id="UP000192923">
    <property type="component" value="Unassembled WGS sequence"/>
</dbReference>
<evidence type="ECO:0000256" key="2">
    <source>
        <dbReference type="ARBA" id="ARBA00023163"/>
    </source>
</evidence>
<evidence type="ECO:0000256" key="3">
    <source>
        <dbReference type="RuleBase" id="RU004409"/>
    </source>
</evidence>
<dbReference type="RefSeq" id="WP_085216157.1">
    <property type="nucleotide sequence ID" value="NZ_FXAM01000001.1"/>
</dbReference>
<dbReference type="InterPro" id="IPR038309">
    <property type="entry name" value="Rsd/AlgQ_sf"/>
</dbReference>
<evidence type="ECO:0000313" key="5">
    <source>
        <dbReference type="Proteomes" id="UP000192923"/>
    </source>
</evidence>
<dbReference type="Gene3D" id="1.20.120.1370">
    <property type="entry name" value="Regulator of RNA polymerase sigma(70) subunit, domain 4"/>
    <property type="match status" value="1"/>
</dbReference>
<dbReference type="InterPro" id="IPR007448">
    <property type="entry name" value="Sigma70_reg_Rsd_AlgQ"/>
</dbReference>
<comment type="similarity">
    <text evidence="3">Belongs to the Rsd/AlgQ family.</text>
</comment>
<gene>
    <name evidence="4" type="ORF">SAMN02949497_1296</name>
</gene>
<dbReference type="GO" id="GO:0006355">
    <property type="term" value="P:regulation of DNA-templated transcription"/>
    <property type="evidence" value="ECO:0007669"/>
    <property type="project" value="InterPro"/>
</dbReference>
<dbReference type="EMBL" id="FXAM01000001">
    <property type="protein sequence ID" value="SMF93997.1"/>
    <property type="molecule type" value="Genomic_DNA"/>
</dbReference>
<proteinExistence type="inferred from homology"/>
<keyword evidence="5" id="KW-1185">Reference proteome</keyword>
<keyword evidence="1 3" id="KW-0805">Transcription regulation</keyword>
<protein>
    <submittedName>
        <fullName evidence="4">Regulator of sigma D</fullName>
    </submittedName>
</protein>
<dbReference type="AlphaFoldDB" id="A0A1Y6CUL3"/>
<dbReference type="Pfam" id="PF04353">
    <property type="entry name" value="Rsd_AlgQ"/>
    <property type="match status" value="1"/>
</dbReference>
<evidence type="ECO:0000256" key="1">
    <source>
        <dbReference type="ARBA" id="ARBA00023015"/>
    </source>
</evidence>
<reference evidence="4 5" key="1">
    <citation type="submission" date="2016-12" db="EMBL/GenBank/DDBJ databases">
        <authorList>
            <person name="Song W.-J."/>
            <person name="Kurnit D.M."/>
        </authorList>
    </citation>
    <scope>NUCLEOTIDE SEQUENCE [LARGE SCALE GENOMIC DNA]</scope>
    <source>
        <strain evidence="4 5">175</strain>
    </source>
</reference>
<accession>A0A1Y6CUL3</accession>
<evidence type="ECO:0000313" key="4">
    <source>
        <dbReference type="EMBL" id="SMF93997.1"/>
    </source>
</evidence>
<organism evidence="4 5">
    <name type="scientific">Methylomagnum ishizawai</name>
    <dbReference type="NCBI Taxonomy" id="1760988"/>
    <lineage>
        <taxon>Bacteria</taxon>
        <taxon>Pseudomonadati</taxon>
        <taxon>Pseudomonadota</taxon>
        <taxon>Gammaproteobacteria</taxon>
        <taxon>Methylococcales</taxon>
        <taxon>Methylococcaceae</taxon>
        <taxon>Methylomagnum</taxon>
    </lineage>
</organism>
<sequence length="145" mass="16583">MNQTLQERRHNTGQLIQELLEERQQLWSQYCALSGMQPFASGEPLDIKIQEFCGLLVDYISLGHFGIYQRLTDGSERRGRILRVAEKIYPRIIQATGTAVDFNDKYEKLSGDALREHLAEDLSKLGEELVLRNDLEDQLLAAMTS</sequence>
<dbReference type="STRING" id="1760988.SAMN02949497_1296"/>
<keyword evidence="2 3" id="KW-0804">Transcription</keyword>